<evidence type="ECO:0000259" key="6">
    <source>
        <dbReference type="PROSITE" id="PS50072"/>
    </source>
</evidence>
<dbReference type="PANTHER" id="PTHR11071">
    <property type="entry name" value="PEPTIDYL-PROLYL CIS-TRANS ISOMERASE"/>
    <property type="match status" value="1"/>
</dbReference>
<keyword evidence="3" id="KW-0697">Rotamase</keyword>
<evidence type="ECO:0000313" key="7">
    <source>
        <dbReference type="EMBL" id="KAG0687157.1"/>
    </source>
</evidence>
<dbReference type="PROSITE" id="PS00170">
    <property type="entry name" value="CSA_PPIASE_1"/>
    <property type="match status" value="1"/>
</dbReference>
<keyword evidence="5" id="KW-0802">TPR repeat</keyword>
<feature type="domain" description="PPIase cyclophilin-type" evidence="6">
    <location>
        <begin position="5"/>
        <end position="181"/>
    </location>
</feature>
<dbReference type="CDD" id="cd00317">
    <property type="entry name" value="cyclophilin"/>
    <property type="match status" value="1"/>
</dbReference>
<dbReference type="GO" id="GO:0006457">
    <property type="term" value="P:protein folding"/>
    <property type="evidence" value="ECO:0007669"/>
    <property type="project" value="InterPro"/>
</dbReference>
<dbReference type="SMART" id="SM00028">
    <property type="entry name" value="TPR"/>
    <property type="match status" value="2"/>
</dbReference>
<protein>
    <recommendedName>
        <fullName evidence="2">peptidylprolyl isomerase</fullName>
        <ecNumber evidence="2">5.2.1.8</ecNumber>
    </recommendedName>
</protein>
<evidence type="ECO:0000313" key="8">
    <source>
        <dbReference type="Proteomes" id="UP000697127"/>
    </source>
</evidence>
<keyword evidence="8" id="KW-1185">Reference proteome</keyword>
<dbReference type="SUPFAM" id="SSF50891">
    <property type="entry name" value="Cyclophilin-like"/>
    <property type="match status" value="1"/>
</dbReference>
<reference evidence="7" key="1">
    <citation type="submission" date="2020-11" db="EMBL/GenBank/DDBJ databases">
        <title>Kefir isolates.</title>
        <authorList>
            <person name="Marcisauskas S."/>
            <person name="Kim Y."/>
            <person name="Blasche S."/>
        </authorList>
    </citation>
    <scope>NUCLEOTIDE SEQUENCE</scope>
    <source>
        <strain evidence="7">Olga-1</strain>
    </source>
</reference>
<keyword evidence="4" id="KW-0413">Isomerase</keyword>
<dbReference type="InterPro" id="IPR002130">
    <property type="entry name" value="Cyclophilin-type_PPIase_dom"/>
</dbReference>
<evidence type="ECO:0000256" key="2">
    <source>
        <dbReference type="ARBA" id="ARBA00013194"/>
    </source>
</evidence>
<feature type="repeat" description="TPR" evidence="5">
    <location>
        <begin position="319"/>
        <end position="352"/>
    </location>
</feature>
<dbReference type="PRINTS" id="PR00153">
    <property type="entry name" value="CSAPPISMRASE"/>
</dbReference>
<comment type="catalytic activity">
    <reaction evidence="1">
        <text>[protein]-peptidylproline (omega=180) = [protein]-peptidylproline (omega=0)</text>
        <dbReference type="Rhea" id="RHEA:16237"/>
        <dbReference type="Rhea" id="RHEA-COMP:10747"/>
        <dbReference type="Rhea" id="RHEA-COMP:10748"/>
        <dbReference type="ChEBI" id="CHEBI:83833"/>
        <dbReference type="ChEBI" id="CHEBI:83834"/>
        <dbReference type="EC" id="5.2.1.8"/>
    </reaction>
</comment>
<comment type="caution">
    <text evidence="7">The sequence shown here is derived from an EMBL/GenBank/DDBJ whole genome shotgun (WGS) entry which is preliminary data.</text>
</comment>
<dbReference type="AlphaFoldDB" id="A0A9P6WJA8"/>
<dbReference type="Pfam" id="PF00160">
    <property type="entry name" value="Pro_isomerase"/>
    <property type="match status" value="1"/>
</dbReference>
<organism evidence="7 8">
    <name type="scientific">Pichia californica</name>
    <dbReference type="NCBI Taxonomy" id="460514"/>
    <lineage>
        <taxon>Eukaryota</taxon>
        <taxon>Fungi</taxon>
        <taxon>Dikarya</taxon>
        <taxon>Ascomycota</taxon>
        <taxon>Saccharomycotina</taxon>
        <taxon>Pichiomycetes</taxon>
        <taxon>Pichiales</taxon>
        <taxon>Pichiaceae</taxon>
        <taxon>Pichia</taxon>
    </lineage>
</organism>
<dbReference type="Proteomes" id="UP000697127">
    <property type="component" value="Unassembled WGS sequence"/>
</dbReference>
<proteinExistence type="predicted"/>
<dbReference type="SUPFAM" id="SSF48452">
    <property type="entry name" value="TPR-like"/>
    <property type="match status" value="1"/>
</dbReference>
<gene>
    <name evidence="7" type="ORF">C6P40_002791</name>
</gene>
<dbReference type="InterPro" id="IPR029000">
    <property type="entry name" value="Cyclophilin-like_dom_sf"/>
</dbReference>
<dbReference type="EC" id="5.2.1.8" evidence="2"/>
<dbReference type="GO" id="GO:0003755">
    <property type="term" value="F:peptidyl-prolyl cis-trans isomerase activity"/>
    <property type="evidence" value="ECO:0007669"/>
    <property type="project" value="UniProtKB-KW"/>
</dbReference>
<sequence length="382" mass="43962">MTFAYLDISIGGDFKGRVVVELFDKVAPLASNNFLTLCKDKKYVNTFFHRVIRNFIIQGGDINSKDNNEKTLDYPIENIGKDTANTSIYNDYFKDENKIDIEKRFMICMSNFGKKNHNSSQFFITVEKAPHLNGKHTVFGNIKYGRCIIREIEKMDVFSNKNSDNNAWVPITKVIITDCGEWNQGDLLPNKIACADTIGGDIYEEYPDDNDIENLDLENPEQTLKITSIIKESATLIFKQKRYDDALLKYKKALRYCNELIPDDESKKELYKKFQDLKKTLYLNLSLVTLTQQNYESTINYCGYLLQMEDVELTNIQASKVFYRLGKSYACLKKYDIALETLSKGLLVSPDDASIKKEVIAVKKVVDAEKKEEQAKYAKFFS</sequence>
<evidence type="ECO:0000256" key="1">
    <source>
        <dbReference type="ARBA" id="ARBA00000971"/>
    </source>
</evidence>
<dbReference type="InterPro" id="IPR020892">
    <property type="entry name" value="Cyclophilin-type_PPIase_CS"/>
</dbReference>
<dbReference type="PROSITE" id="PS50072">
    <property type="entry name" value="CSA_PPIASE_2"/>
    <property type="match status" value="1"/>
</dbReference>
<dbReference type="Gene3D" id="2.40.100.10">
    <property type="entry name" value="Cyclophilin-like"/>
    <property type="match status" value="1"/>
</dbReference>
<dbReference type="GO" id="GO:0005737">
    <property type="term" value="C:cytoplasm"/>
    <property type="evidence" value="ECO:0007669"/>
    <property type="project" value="TreeGrafter"/>
</dbReference>
<dbReference type="GO" id="GO:0016018">
    <property type="term" value="F:cyclosporin A binding"/>
    <property type="evidence" value="ECO:0007669"/>
    <property type="project" value="TreeGrafter"/>
</dbReference>
<evidence type="ECO:0000256" key="3">
    <source>
        <dbReference type="ARBA" id="ARBA00023110"/>
    </source>
</evidence>
<dbReference type="PROSITE" id="PS50005">
    <property type="entry name" value="TPR"/>
    <property type="match status" value="1"/>
</dbReference>
<evidence type="ECO:0000256" key="4">
    <source>
        <dbReference type="ARBA" id="ARBA00023235"/>
    </source>
</evidence>
<dbReference type="EMBL" id="PUHW01000306">
    <property type="protein sequence ID" value="KAG0687157.1"/>
    <property type="molecule type" value="Genomic_DNA"/>
</dbReference>
<evidence type="ECO:0000256" key="5">
    <source>
        <dbReference type="PROSITE-ProRule" id="PRU00339"/>
    </source>
</evidence>
<dbReference type="InterPro" id="IPR011990">
    <property type="entry name" value="TPR-like_helical_dom_sf"/>
</dbReference>
<dbReference type="Gene3D" id="1.25.40.10">
    <property type="entry name" value="Tetratricopeptide repeat domain"/>
    <property type="match status" value="1"/>
</dbReference>
<dbReference type="OrthoDB" id="407558at2759"/>
<accession>A0A9P6WJA8</accession>
<dbReference type="PANTHER" id="PTHR11071:SF561">
    <property type="entry name" value="PEPTIDYL-PROLYL CIS-TRANS ISOMERASE D-RELATED"/>
    <property type="match status" value="1"/>
</dbReference>
<name>A0A9P6WJA8_9ASCO</name>
<dbReference type="InterPro" id="IPR019734">
    <property type="entry name" value="TPR_rpt"/>
</dbReference>